<keyword evidence="2" id="KW-1185">Reference proteome</keyword>
<accession>A0A5B9DBC3</accession>
<evidence type="ECO:0000313" key="1">
    <source>
        <dbReference type="EMBL" id="QEE16311.1"/>
    </source>
</evidence>
<dbReference type="GeneID" id="41330129"/>
<name>A0A5B9DBC3_9ARCH</name>
<protein>
    <submittedName>
        <fullName evidence="1">Uncharacterized protein</fullName>
    </submittedName>
</protein>
<gene>
    <name evidence="1" type="ORF">DSAG12_02141</name>
</gene>
<dbReference type="EMBL" id="CP042905">
    <property type="protein sequence ID" value="QEE16311.1"/>
    <property type="molecule type" value="Genomic_DNA"/>
</dbReference>
<dbReference type="AlphaFoldDB" id="A0A5B9DBC3"/>
<sequence length="83" mass="10000">MLLPKDNFMENTKEFCENLKLYVQFWEKKNNEDIVGYCRKNLLKPVKLRKKDIYRCISTKLSQERSVSNFSSKESSIENYHMV</sequence>
<dbReference type="KEGG" id="psyt:DSAG12_02141"/>
<dbReference type="Proteomes" id="UP000321408">
    <property type="component" value="Chromosome"/>
</dbReference>
<reference evidence="1 2" key="2">
    <citation type="journal article" date="2024" name="Int. J. Syst. Evol. Microbiol.">
        <title>Promethearchaeum syntrophicum gen. nov., sp. nov., an anaerobic, obligately syntrophic archaeon, the first isolate of the lineage 'Asgard' archaea, and proposal of the new archaeal phylum Promethearchaeota phyl. nov. and kingdom Promethearchaeati regn. nov.</title>
        <authorList>
            <person name="Imachi H."/>
            <person name="Nobu M.K."/>
            <person name="Kato S."/>
            <person name="Takaki Y."/>
            <person name="Miyazaki M."/>
            <person name="Miyata M."/>
            <person name="Ogawara M."/>
            <person name="Saito Y."/>
            <person name="Sakai S."/>
            <person name="Tahara Y.O."/>
            <person name="Takano Y."/>
            <person name="Tasumi E."/>
            <person name="Uematsu K."/>
            <person name="Yoshimura T."/>
            <person name="Itoh T."/>
            <person name="Ohkuma M."/>
            <person name="Takai K."/>
        </authorList>
    </citation>
    <scope>NUCLEOTIDE SEQUENCE [LARGE SCALE GENOMIC DNA]</scope>
    <source>
        <strain evidence="1 2">MK-D1</strain>
    </source>
</reference>
<dbReference type="RefSeq" id="WP_147663189.1">
    <property type="nucleotide sequence ID" value="NZ_CP042905.2"/>
</dbReference>
<evidence type="ECO:0000313" key="2">
    <source>
        <dbReference type="Proteomes" id="UP000321408"/>
    </source>
</evidence>
<reference evidence="1 2" key="1">
    <citation type="journal article" date="2020" name="Nature">
        <title>Isolation of an archaeon at the prokaryote-eukaryote interface.</title>
        <authorList>
            <person name="Imachi H."/>
            <person name="Nobu M.K."/>
            <person name="Nakahara N."/>
            <person name="Morono Y."/>
            <person name="Ogawara M."/>
            <person name="Takaki Y."/>
            <person name="Takano Y."/>
            <person name="Uematsu K."/>
            <person name="Ikuta T."/>
            <person name="Ito M."/>
            <person name="Matsui Y."/>
            <person name="Miyazaki M."/>
            <person name="Murata K."/>
            <person name="Saito Y."/>
            <person name="Sakai S."/>
            <person name="Song C."/>
            <person name="Tasumi E."/>
            <person name="Yamanaka Y."/>
            <person name="Yamaguchi T."/>
            <person name="Kamagata Y."/>
            <person name="Tamaki H."/>
            <person name="Takai K."/>
        </authorList>
    </citation>
    <scope>NUCLEOTIDE SEQUENCE [LARGE SCALE GENOMIC DNA]</scope>
    <source>
        <strain evidence="1 2">MK-D1</strain>
    </source>
</reference>
<proteinExistence type="predicted"/>
<organism evidence="1 2">
    <name type="scientific">Promethearchaeum syntrophicum</name>
    <dbReference type="NCBI Taxonomy" id="2594042"/>
    <lineage>
        <taxon>Archaea</taxon>
        <taxon>Promethearchaeati</taxon>
        <taxon>Promethearchaeota</taxon>
        <taxon>Promethearchaeia</taxon>
        <taxon>Promethearchaeales</taxon>
        <taxon>Promethearchaeaceae</taxon>
        <taxon>Promethearchaeum</taxon>
    </lineage>
</organism>